<keyword evidence="2" id="KW-1185">Reference proteome</keyword>
<organism evidence="1 2">
    <name type="scientific">Brucella rhizosphaerae</name>
    <dbReference type="NCBI Taxonomy" id="571254"/>
    <lineage>
        <taxon>Bacteria</taxon>
        <taxon>Pseudomonadati</taxon>
        <taxon>Pseudomonadota</taxon>
        <taxon>Alphaproteobacteria</taxon>
        <taxon>Hyphomicrobiales</taxon>
        <taxon>Brucellaceae</taxon>
        <taxon>Brucella/Ochrobactrum group</taxon>
        <taxon>Brucella</taxon>
    </lineage>
</organism>
<reference evidence="1 2" key="1">
    <citation type="submission" date="2017-07" db="EMBL/GenBank/DDBJ databases">
        <title>Phylogenetic study on the rhizospheric bacterium Ochrobactrum sp. A44.</title>
        <authorList>
            <person name="Krzyzanowska D.M."/>
            <person name="Ossowicki A."/>
            <person name="Rajewska M."/>
            <person name="Maciag T."/>
            <person name="Kaczynski Z."/>
            <person name="Czerwicka M."/>
            <person name="Jafra S."/>
        </authorList>
    </citation>
    <scope>NUCLEOTIDE SEQUENCE [LARGE SCALE GENOMIC DNA]</scope>
    <source>
        <strain evidence="1 2">PR17</strain>
    </source>
</reference>
<accession>A0A256FUM0</accession>
<evidence type="ECO:0000313" key="2">
    <source>
        <dbReference type="Proteomes" id="UP000216345"/>
    </source>
</evidence>
<sequence>MVFLSMLVRSMTGESGNPYRATSVQVMDFNKDASDAS</sequence>
<dbReference type="AlphaFoldDB" id="A0A256FUM0"/>
<gene>
    <name evidence="1" type="ORF">CEV32_3235</name>
</gene>
<comment type="caution">
    <text evidence="1">The sequence shown here is derived from an EMBL/GenBank/DDBJ whole genome shotgun (WGS) entry which is preliminary data.</text>
</comment>
<proteinExistence type="predicted"/>
<evidence type="ECO:0000313" key="1">
    <source>
        <dbReference type="EMBL" id="OYR18513.1"/>
    </source>
</evidence>
<protein>
    <submittedName>
        <fullName evidence="1">Uncharacterized protein</fullName>
    </submittedName>
</protein>
<name>A0A256FUM0_9HYPH</name>
<dbReference type="Proteomes" id="UP000216345">
    <property type="component" value="Unassembled WGS sequence"/>
</dbReference>
<dbReference type="EMBL" id="NNRK01000012">
    <property type="protein sequence ID" value="OYR18513.1"/>
    <property type="molecule type" value="Genomic_DNA"/>
</dbReference>